<dbReference type="RefSeq" id="WP_126583572.1">
    <property type="nucleotide sequence ID" value="NZ_BIFR01000002.1"/>
</dbReference>
<feature type="binding site" evidence="7">
    <location>
        <begin position="358"/>
        <end position="359"/>
    </location>
    <ligand>
        <name>substrate</name>
    </ligand>
</feature>
<evidence type="ECO:0000256" key="7">
    <source>
        <dbReference type="PIRSR" id="PIRSR005536-2"/>
    </source>
</evidence>
<accession>A0A402AAR8</accession>
<dbReference type="InterPro" id="IPR013785">
    <property type="entry name" value="Aldolase_TIM"/>
</dbReference>
<dbReference type="GO" id="GO:0016052">
    <property type="term" value="P:carbohydrate catabolic process"/>
    <property type="evidence" value="ECO:0007669"/>
    <property type="project" value="InterPro"/>
</dbReference>
<dbReference type="Gene3D" id="2.60.40.1180">
    <property type="entry name" value="Golgi alpha-mannosidase II"/>
    <property type="match status" value="1"/>
</dbReference>
<feature type="binding site" evidence="7">
    <location>
        <position position="193"/>
    </location>
    <ligand>
        <name>substrate</name>
    </ligand>
</feature>
<feature type="domain" description="Glycosyl hydrolase family 36 N-terminal" evidence="9">
    <location>
        <begin position="44"/>
        <end position="277"/>
    </location>
</feature>
<evidence type="ECO:0000256" key="6">
    <source>
        <dbReference type="PIRSR" id="PIRSR005536-1"/>
    </source>
</evidence>
<comment type="catalytic activity">
    <reaction evidence="1 5">
        <text>Hydrolysis of terminal, non-reducing alpha-D-galactose residues in alpha-D-galactosides, including galactose oligosaccharides, galactomannans and galactolipids.</text>
        <dbReference type="EC" id="3.2.1.22"/>
    </reaction>
</comment>
<organism evidence="10 11">
    <name type="scientific">Tengunoibacter tsumagoiensis</name>
    <dbReference type="NCBI Taxonomy" id="2014871"/>
    <lineage>
        <taxon>Bacteria</taxon>
        <taxon>Bacillati</taxon>
        <taxon>Chloroflexota</taxon>
        <taxon>Ktedonobacteria</taxon>
        <taxon>Ktedonobacterales</taxon>
        <taxon>Dictyobacteraceae</taxon>
        <taxon>Tengunoibacter</taxon>
    </lineage>
</organism>
<dbReference type="AlphaFoldDB" id="A0A402AAR8"/>
<feature type="domain" description="Glycosyl hydrolase family 36 C-terminal" evidence="8">
    <location>
        <begin position="646"/>
        <end position="725"/>
    </location>
</feature>
<evidence type="ECO:0000256" key="4">
    <source>
        <dbReference type="ARBA" id="ARBA00023295"/>
    </source>
</evidence>
<dbReference type="InterPro" id="IPR031705">
    <property type="entry name" value="Glyco_hydro_36_C"/>
</dbReference>
<keyword evidence="4 5" id="KW-0326">Glycosidase</keyword>
<dbReference type="EMBL" id="BIFR01000002">
    <property type="protein sequence ID" value="GCE16198.1"/>
    <property type="molecule type" value="Genomic_DNA"/>
</dbReference>
<dbReference type="PANTHER" id="PTHR43053">
    <property type="entry name" value="GLYCOSIDASE FAMILY 31"/>
    <property type="match status" value="1"/>
</dbReference>
<feature type="active site" description="Nucleophile" evidence="6">
    <location>
        <position position="470"/>
    </location>
</feature>
<dbReference type="CDD" id="cd14791">
    <property type="entry name" value="GH36"/>
    <property type="match status" value="1"/>
</dbReference>
<evidence type="ECO:0000256" key="2">
    <source>
        <dbReference type="ARBA" id="ARBA00012755"/>
    </source>
</evidence>
<dbReference type="Pfam" id="PF02065">
    <property type="entry name" value="Melibiase"/>
    <property type="match status" value="1"/>
</dbReference>
<feature type="binding site" evidence="7">
    <location>
        <position position="520"/>
    </location>
    <ligand>
        <name>substrate</name>
    </ligand>
</feature>
<name>A0A402AAR8_9CHLR</name>
<protein>
    <recommendedName>
        <fullName evidence="2 5">Alpha-galactosidase</fullName>
        <ecNumber evidence="2 5">3.2.1.22</ecNumber>
    </recommendedName>
</protein>
<keyword evidence="11" id="KW-1185">Reference proteome</keyword>
<keyword evidence="3 5" id="KW-0378">Hydrolase</keyword>
<dbReference type="Proteomes" id="UP000287352">
    <property type="component" value="Unassembled WGS sequence"/>
</dbReference>
<evidence type="ECO:0000259" key="8">
    <source>
        <dbReference type="Pfam" id="PF16874"/>
    </source>
</evidence>
<evidence type="ECO:0000256" key="5">
    <source>
        <dbReference type="PIRNR" id="PIRNR005536"/>
    </source>
</evidence>
<dbReference type="SUPFAM" id="SSF51445">
    <property type="entry name" value="(Trans)glycosidases"/>
    <property type="match status" value="1"/>
</dbReference>
<dbReference type="FunFam" id="3.20.20.70:FF:000118">
    <property type="entry name" value="Alpha-galactosidase"/>
    <property type="match status" value="1"/>
</dbReference>
<dbReference type="OrthoDB" id="9758822at2"/>
<comment type="similarity">
    <text evidence="5">Belongs to the glycosyl hydrolase.</text>
</comment>
<feature type="binding site" evidence="7">
    <location>
        <position position="542"/>
    </location>
    <ligand>
        <name>substrate</name>
    </ligand>
</feature>
<dbReference type="InterPro" id="IPR013780">
    <property type="entry name" value="Glyco_hydro_b"/>
</dbReference>
<evidence type="ECO:0000256" key="1">
    <source>
        <dbReference type="ARBA" id="ARBA00001255"/>
    </source>
</evidence>
<dbReference type="PRINTS" id="PR00743">
    <property type="entry name" value="GLHYDRLASE36"/>
</dbReference>
<dbReference type="InterPro" id="IPR017853">
    <property type="entry name" value="GH"/>
</dbReference>
<dbReference type="EC" id="3.2.1.22" evidence="2 5"/>
<feature type="binding site" evidence="7">
    <location>
        <position position="435"/>
    </location>
    <ligand>
        <name>substrate</name>
    </ligand>
</feature>
<dbReference type="Gene3D" id="3.20.20.70">
    <property type="entry name" value="Aldolase class I"/>
    <property type="match status" value="1"/>
</dbReference>
<gene>
    <name evidence="10" type="primary">galA</name>
    <name evidence="10" type="ORF">KTT_60570</name>
</gene>
<sequence length="728" mass="82049">MSSHKSSLQSQWLATGIFYAAEQKSWLLTTEESTYALGISPEGILVHQYWGRRLASATDLPLPQVHREHGSQDPGLTLTMEEYPPFGGLRYGETVAKATFSDGTRDLDLRFSTYQITEIEGLPELHIILHDAVYPLEVLLTYRVDTANDLIIRSASFSNKGAERITLERAFSAAWHLPRQFEPRRITSLAGKWLSETRLQERKLVPGSVVLENLRGISGASIPWFAIDAPGTEYASELYFGTLAWSGNWTLHINTSIWGATAITGGIHDFDFAWQLQSGESFTTPEFVAGFANDGFNGSRHRLHRYIRQHVLPAEQARQPRPVLYNSWEATLFDVNEEGQIALAERAAKMGVELFVMDDGWFPARITDNAGLGDWRVDPVKFPNGLLPLVERVKALGMQFGIWVEPEMVNPDSDLYRAHPDWVYHFPLRPRNESRQQLVLNVGRADVQAYLLDILSRLVAENGIDFIKWDMNRPISEPGWPEYVAQGGDARELWVRHVEGVYAIMDGLRQRHPQLAIESCASGGHRADLGILRRTDQVWTSDNTHPDARLFIQEGSSLILPGRVMSDWVTDSPNDRRVNEIPLSFRFHVAMMGMLGIGGHLLHWSDEDLTEAAHWIALYKQIRHLVQDGDQYWLLSPTATEGVLGAVECVAPDASEAVVFAYRRMNPFQEESPRLRLQGLRPETLYHINNGQQAQEEIRSGASLMHYGLQLPLGNSSYASCVVHLKAQ</sequence>
<dbReference type="InterPro" id="IPR031704">
    <property type="entry name" value="Glyco_hydro_36_N"/>
</dbReference>
<evidence type="ECO:0000313" key="11">
    <source>
        <dbReference type="Proteomes" id="UP000287352"/>
    </source>
</evidence>
<dbReference type="InterPro" id="IPR050985">
    <property type="entry name" value="Alpha-glycosidase_related"/>
</dbReference>
<dbReference type="PANTHER" id="PTHR43053:SF3">
    <property type="entry name" value="ALPHA-GALACTOSIDASE C-RELATED"/>
    <property type="match status" value="1"/>
</dbReference>
<dbReference type="GO" id="GO:0004557">
    <property type="term" value="F:alpha-galactosidase activity"/>
    <property type="evidence" value="ECO:0007669"/>
    <property type="project" value="UniProtKB-UniRule"/>
</dbReference>
<dbReference type="Gene3D" id="2.70.98.60">
    <property type="entry name" value="alpha-galactosidase from lactobacil brevis"/>
    <property type="match status" value="1"/>
</dbReference>
<reference evidence="11" key="1">
    <citation type="submission" date="2018-12" db="EMBL/GenBank/DDBJ databases">
        <title>Tengunoibacter tsumagoiensis gen. nov., sp. nov., Dictyobacter kobayashii sp. nov., D. alpinus sp. nov., and D. joshuensis sp. nov. and description of Dictyobacteraceae fam. nov. within the order Ktedonobacterales isolated from Tengu-no-mugimeshi.</title>
        <authorList>
            <person name="Wang C.M."/>
            <person name="Zheng Y."/>
            <person name="Sakai Y."/>
            <person name="Toyoda A."/>
            <person name="Minakuchi Y."/>
            <person name="Abe K."/>
            <person name="Yokota A."/>
            <person name="Yabe S."/>
        </authorList>
    </citation>
    <scope>NUCLEOTIDE SEQUENCE [LARGE SCALE GENOMIC DNA]</scope>
    <source>
        <strain evidence="11">Uno3</strain>
    </source>
</reference>
<dbReference type="InterPro" id="IPR002252">
    <property type="entry name" value="Glyco_hydro_36"/>
</dbReference>
<dbReference type="Pfam" id="PF16875">
    <property type="entry name" value="Glyco_hydro_36N"/>
    <property type="match status" value="1"/>
</dbReference>
<evidence type="ECO:0000259" key="9">
    <source>
        <dbReference type="Pfam" id="PF16875"/>
    </source>
</evidence>
<evidence type="ECO:0000313" key="10">
    <source>
        <dbReference type="EMBL" id="GCE16198.1"/>
    </source>
</evidence>
<dbReference type="InterPro" id="IPR038417">
    <property type="entry name" value="Alpga-gal_N_sf"/>
</dbReference>
<feature type="active site" description="Proton donor" evidence="6">
    <location>
        <position position="542"/>
    </location>
</feature>
<dbReference type="PIRSF" id="PIRSF005536">
    <property type="entry name" value="Agal"/>
    <property type="match status" value="1"/>
</dbReference>
<dbReference type="Pfam" id="PF16874">
    <property type="entry name" value="Glyco_hydro_36C"/>
    <property type="match status" value="1"/>
</dbReference>
<evidence type="ECO:0000256" key="3">
    <source>
        <dbReference type="ARBA" id="ARBA00022801"/>
    </source>
</evidence>
<proteinExistence type="inferred from homology"/>
<comment type="caution">
    <text evidence="10">The sequence shown here is derived from an EMBL/GenBank/DDBJ whole genome shotgun (WGS) entry which is preliminary data.</text>
</comment>
<feature type="binding site" evidence="7">
    <location>
        <begin position="468"/>
        <end position="472"/>
    </location>
    <ligand>
        <name>substrate</name>
    </ligand>
</feature>